<keyword evidence="9" id="KW-0539">Nucleus</keyword>
<keyword evidence="6" id="KW-0805">Transcription regulation</keyword>
<feature type="domain" description="C2H2-type" evidence="12">
    <location>
        <begin position="569"/>
        <end position="596"/>
    </location>
</feature>
<reference evidence="13" key="1">
    <citation type="submission" date="2021-01" db="EMBL/GenBank/DDBJ databases">
        <authorList>
            <person name="Zahm M."/>
            <person name="Roques C."/>
            <person name="Cabau C."/>
            <person name="Klopp C."/>
            <person name="Donnadieu C."/>
            <person name="Jouanno E."/>
            <person name="Lampietro C."/>
            <person name="Louis A."/>
            <person name="Herpin A."/>
            <person name="Echchiki A."/>
            <person name="Berthelot C."/>
            <person name="Parey E."/>
            <person name="Roest-Crollius H."/>
            <person name="Braasch I."/>
            <person name="Postlethwait J."/>
            <person name="Bobe J."/>
            <person name="Montfort J."/>
            <person name="Bouchez O."/>
            <person name="Begum T."/>
            <person name="Mejri S."/>
            <person name="Adams A."/>
            <person name="Chen W.-J."/>
            <person name="Guiguen Y."/>
        </authorList>
    </citation>
    <scope>NUCLEOTIDE SEQUENCE</scope>
    <source>
        <tissue evidence="13">Blood</tissue>
    </source>
</reference>
<dbReference type="InterPro" id="IPR013087">
    <property type="entry name" value="Znf_C2H2_type"/>
</dbReference>
<proteinExistence type="predicted"/>
<feature type="compositionally biased region" description="Acidic residues" evidence="11">
    <location>
        <begin position="40"/>
        <end position="49"/>
    </location>
</feature>
<feature type="domain" description="C2H2-type" evidence="12">
    <location>
        <begin position="513"/>
        <end position="540"/>
    </location>
</feature>
<feature type="compositionally biased region" description="Basic and acidic residues" evidence="11">
    <location>
        <begin position="116"/>
        <end position="131"/>
    </location>
</feature>
<feature type="region of interest" description="Disordered" evidence="11">
    <location>
        <begin position="1"/>
        <end position="144"/>
    </location>
</feature>
<dbReference type="PANTHER" id="PTHR24379:SF121">
    <property type="entry name" value="C2H2-TYPE DOMAIN-CONTAINING PROTEIN"/>
    <property type="match status" value="1"/>
</dbReference>
<dbReference type="Pfam" id="PF00096">
    <property type="entry name" value="zf-C2H2"/>
    <property type="match status" value="1"/>
</dbReference>
<name>A0A8T3D7M6_9TELE</name>
<dbReference type="FunFam" id="3.30.160.60:FF:000325">
    <property type="entry name" value="ZFP90 zinc finger protein"/>
    <property type="match status" value="1"/>
</dbReference>
<gene>
    <name evidence="13" type="ORF">AGOR_G00131880</name>
</gene>
<evidence type="ECO:0000256" key="2">
    <source>
        <dbReference type="ARBA" id="ARBA00022723"/>
    </source>
</evidence>
<comment type="caution">
    <text evidence="13">The sequence shown here is derived from an EMBL/GenBank/DDBJ whole genome shotgun (WGS) entry which is preliminary data.</text>
</comment>
<evidence type="ECO:0000256" key="3">
    <source>
        <dbReference type="ARBA" id="ARBA00022737"/>
    </source>
</evidence>
<dbReference type="SMART" id="SM00355">
    <property type="entry name" value="ZnF_C2H2"/>
    <property type="match status" value="9"/>
</dbReference>
<keyword evidence="8" id="KW-0804">Transcription</keyword>
<keyword evidence="14" id="KW-1185">Reference proteome</keyword>
<dbReference type="PROSITE" id="PS50157">
    <property type="entry name" value="ZINC_FINGER_C2H2_2"/>
    <property type="match status" value="5"/>
</dbReference>
<feature type="domain" description="C2H2-type" evidence="12">
    <location>
        <begin position="355"/>
        <end position="382"/>
    </location>
</feature>
<dbReference type="PROSITE" id="PS00028">
    <property type="entry name" value="ZINC_FINGER_C2H2_1"/>
    <property type="match status" value="5"/>
</dbReference>
<dbReference type="Proteomes" id="UP000829720">
    <property type="component" value="Unassembled WGS sequence"/>
</dbReference>
<dbReference type="PANTHER" id="PTHR24379">
    <property type="entry name" value="KRAB AND ZINC FINGER DOMAIN-CONTAINING"/>
    <property type="match status" value="1"/>
</dbReference>
<feature type="domain" description="C2H2-type" evidence="12">
    <location>
        <begin position="398"/>
        <end position="425"/>
    </location>
</feature>
<evidence type="ECO:0000256" key="7">
    <source>
        <dbReference type="ARBA" id="ARBA00023125"/>
    </source>
</evidence>
<feature type="compositionally biased region" description="Low complexity" evidence="11">
    <location>
        <begin position="99"/>
        <end position="113"/>
    </location>
</feature>
<keyword evidence="2" id="KW-0479">Metal-binding</keyword>
<dbReference type="GO" id="GO:0003677">
    <property type="term" value="F:DNA binding"/>
    <property type="evidence" value="ECO:0007669"/>
    <property type="project" value="UniProtKB-KW"/>
</dbReference>
<dbReference type="GO" id="GO:0008270">
    <property type="term" value="F:zinc ion binding"/>
    <property type="evidence" value="ECO:0007669"/>
    <property type="project" value="UniProtKB-KW"/>
</dbReference>
<evidence type="ECO:0000256" key="6">
    <source>
        <dbReference type="ARBA" id="ARBA00023015"/>
    </source>
</evidence>
<keyword evidence="7" id="KW-0238">DNA-binding</keyword>
<dbReference type="OrthoDB" id="8908278at2759"/>
<feature type="compositionally biased region" description="Polar residues" evidence="11">
    <location>
        <begin position="62"/>
        <end position="98"/>
    </location>
</feature>
<keyword evidence="3" id="KW-0677">Repeat</keyword>
<evidence type="ECO:0000256" key="1">
    <source>
        <dbReference type="ARBA" id="ARBA00004123"/>
    </source>
</evidence>
<accession>A0A8T3D7M6</accession>
<evidence type="ECO:0000313" key="13">
    <source>
        <dbReference type="EMBL" id="KAI1892296.1"/>
    </source>
</evidence>
<dbReference type="AlphaFoldDB" id="A0A8T3D7M6"/>
<dbReference type="GO" id="GO:0005634">
    <property type="term" value="C:nucleus"/>
    <property type="evidence" value="ECO:0007669"/>
    <property type="project" value="UniProtKB-SubCell"/>
</dbReference>
<feature type="compositionally biased region" description="Polar residues" evidence="11">
    <location>
        <begin position="19"/>
        <end position="31"/>
    </location>
</feature>
<dbReference type="Gene3D" id="3.30.160.60">
    <property type="entry name" value="Classic Zinc Finger"/>
    <property type="match status" value="4"/>
</dbReference>
<evidence type="ECO:0000259" key="12">
    <source>
        <dbReference type="PROSITE" id="PS50157"/>
    </source>
</evidence>
<evidence type="ECO:0000256" key="4">
    <source>
        <dbReference type="ARBA" id="ARBA00022771"/>
    </source>
</evidence>
<evidence type="ECO:0000313" key="14">
    <source>
        <dbReference type="Proteomes" id="UP000829720"/>
    </source>
</evidence>
<evidence type="ECO:0000256" key="8">
    <source>
        <dbReference type="ARBA" id="ARBA00023163"/>
    </source>
</evidence>
<comment type="subcellular location">
    <subcellularLocation>
        <location evidence="1">Nucleus</location>
    </subcellularLocation>
</comment>
<dbReference type="EMBL" id="JAERUA010000012">
    <property type="protein sequence ID" value="KAI1892296.1"/>
    <property type="molecule type" value="Genomic_DNA"/>
</dbReference>
<dbReference type="SUPFAM" id="SSF57667">
    <property type="entry name" value="beta-beta-alpha zinc fingers"/>
    <property type="match status" value="4"/>
</dbReference>
<protein>
    <recommendedName>
        <fullName evidence="12">C2H2-type domain-containing protein</fullName>
    </recommendedName>
</protein>
<evidence type="ECO:0000256" key="10">
    <source>
        <dbReference type="PROSITE-ProRule" id="PRU00042"/>
    </source>
</evidence>
<evidence type="ECO:0000256" key="9">
    <source>
        <dbReference type="ARBA" id="ARBA00023242"/>
    </source>
</evidence>
<keyword evidence="4 10" id="KW-0863">Zinc-finger</keyword>
<evidence type="ECO:0000256" key="11">
    <source>
        <dbReference type="SAM" id="MobiDB-lite"/>
    </source>
</evidence>
<dbReference type="InterPro" id="IPR036236">
    <property type="entry name" value="Znf_C2H2_sf"/>
</dbReference>
<keyword evidence="5" id="KW-0862">Zinc</keyword>
<organism evidence="13 14">
    <name type="scientific">Albula goreensis</name>
    <dbReference type="NCBI Taxonomy" id="1534307"/>
    <lineage>
        <taxon>Eukaryota</taxon>
        <taxon>Metazoa</taxon>
        <taxon>Chordata</taxon>
        <taxon>Craniata</taxon>
        <taxon>Vertebrata</taxon>
        <taxon>Euteleostomi</taxon>
        <taxon>Actinopterygii</taxon>
        <taxon>Neopterygii</taxon>
        <taxon>Teleostei</taxon>
        <taxon>Albuliformes</taxon>
        <taxon>Albulidae</taxon>
        <taxon>Albula</taxon>
    </lineage>
</organism>
<evidence type="ECO:0000256" key="5">
    <source>
        <dbReference type="ARBA" id="ARBA00022833"/>
    </source>
</evidence>
<sequence length="620" mass="65834">MDSLLEYGHMGDKKPLAPKQSSMDARSSPGLSSIPHLKTEEEEEDEGEEEGNRCEGPAIVSASGSTPVPSFSLSPSLAPEQCSSHPDSSAQLGSETCAPSSSSGDPVDGPQPGRTGLREGSDTVLEGEDKTGLLQGEEPEGRDQWESLAGEVIELSDDEETYMEEEEEEDEDDLVFMENGASEADCSSGGAGQGPTGSFAACKACGMQLPADAATIRAHAETHLNESGTCRLCAAAFPDRTARVTHALSHVGILLFSCDMCHLQFCSQAKLIRHRRLAAAGNSLQQLNSTPEGPGGELHCAVCTKPLVKDFQVVREHLLTHVCAQSLRCGVCQQPQPSLCALMWHALTHLHLPIHSCPCCGLSFLQRPLLEKHMVLHAGEGGGGAGTGGRAGGGAGELRCCLCPQTFRSASAFQYHLSLHTCDTPSGQAWQGKRKADHALDYPSPCSSSSSPLEVGGLGKLGGLGLGLGLGAGGLLQSSIPPGFPTSLLQAGSPTGGSPNGAGAGAGSKAKWYRCRFCGKRFAHSGEFTYHLRIHTGEKPYQCKVCLRFFRGRSTMICHLKTHAGALMYRCTVCGLYFSTLKLVSSHMELHKDCLPLDFNIEQTFMYNDHSKEPLPNPDS</sequence>
<feature type="domain" description="C2H2-type" evidence="12">
    <location>
        <begin position="541"/>
        <end position="568"/>
    </location>
</feature>